<dbReference type="AlphaFoldDB" id="M4NIC6"/>
<keyword evidence="6" id="KW-1185">Reference proteome</keyword>
<dbReference type="SUPFAM" id="SSF52540">
    <property type="entry name" value="P-loop containing nucleoside triphosphate hydrolases"/>
    <property type="match status" value="1"/>
</dbReference>
<evidence type="ECO:0000256" key="1">
    <source>
        <dbReference type="ARBA" id="ARBA00022448"/>
    </source>
</evidence>
<dbReference type="PROSITE" id="PS50893">
    <property type="entry name" value="ABC_TRANSPORTER_2"/>
    <property type="match status" value="1"/>
</dbReference>
<dbReference type="OrthoDB" id="9778547at2"/>
<dbReference type="InterPro" id="IPR003439">
    <property type="entry name" value="ABC_transporter-like_ATP-bd"/>
</dbReference>
<dbReference type="SMART" id="SM00382">
    <property type="entry name" value="AAA"/>
    <property type="match status" value="1"/>
</dbReference>
<dbReference type="HOGENOM" id="CLU_000604_1_2_6"/>
<evidence type="ECO:0000259" key="4">
    <source>
        <dbReference type="PROSITE" id="PS50893"/>
    </source>
</evidence>
<dbReference type="InterPro" id="IPR051782">
    <property type="entry name" value="ABC_Transporter_VariousFunc"/>
</dbReference>
<dbReference type="PROSITE" id="PS00211">
    <property type="entry name" value="ABC_TRANSPORTER_1"/>
    <property type="match status" value="1"/>
</dbReference>
<dbReference type="RefSeq" id="WP_015448327.1">
    <property type="nucleotide sequence ID" value="NC_020541.1"/>
</dbReference>
<dbReference type="GO" id="GO:0016887">
    <property type="term" value="F:ATP hydrolysis activity"/>
    <property type="evidence" value="ECO:0007669"/>
    <property type="project" value="InterPro"/>
</dbReference>
<evidence type="ECO:0000313" key="6">
    <source>
        <dbReference type="Proteomes" id="UP000011859"/>
    </source>
</evidence>
<dbReference type="eggNOG" id="COG1131">
    <property type="taxonomic scope" value="Bacteria"/>
</dbReference>
<organism evidence="5 6">
    <name type="scientific">Rhodanobacter denitrificans</name>
    <dbReference type="NCBI Taxonomy" id="666685"/>
    <lineage>
        <taxon>Bacteria</taxon>
        <taxon>Pseudomonadati</taxon>
        <taxon>Pseudomonadota</taxon>
        <taxon>Gammaproteobacteria</taxon>
        <taxon>Lysobacterales</taxon>
        <taxon>Rhodanobacteraceae</taxon>
        <taxon>Rhodanobacter</taxon>
    </lineage>
</organism>
<evidence type="ECO:0000313" key="5">
    <source>
        <dbReference type="EMBL" id="AGG89852.1"/>
    </source>
</evidence>
<keyword evidence="2" id="KW-0547">Nucleotide-binding</keyword>
<dbReference type="Proteomes" id="UP000011859">
    <property type="component" value="Chromosome"/>
</dbReference>
<dbReference type="InterPro" id="IPR003593">
    <property type="entry name" value="AAA+_ATPase"/>
</dbReference>
<proteinExistence type="predicted"/>
<dbReference type="GO" id="GO:0005524">
    <property type="term" value="F:ATP binding"/>
    <property type="evidence" value="ECO:0007669"/>
    <property type="project" value="UniProtKB-KW"/>
</dbReference>
<feature type="domain" description="ABC transporter" evidence="4">
    <location>
        <begin position="5"/>
        <end position="230"/>
    </location>
</feature>
<sequence precursor="true">MNHAIECEALAKRYSALAALDGISARVPCGQVIGLLGHNGAGKSTLIKLILGLIAPSGGRLQVLGQSPWRAHALRRRIGYLPESATFYGNLSGRELLHYLARLKQAPREQVSALLERVGLAPAADRRIGTYSKGMRQRLGLAQALLGSPELVLLDEPTTGLDPQATRELYRIVGELRADGRCVLVSSHLLAELEPHIDGALILRQGKLLAAGSLHALGEQAALPAQVLLRPREQAMPELIARLESGGLSAQPRPDGRLELQVPRAGKLRTLRELLDDPAVVDVDVREPTLAQLYDWLGAGPPSPVPSAVQVNA</sequence>
<gene>
    <name evidence="5" type="ORF">R2APBS1_2773</name>
</gene>
<dbReference type="PANTHER" id="PTHR42939:SF1">
    <property type="entry name" value="ABC TRANSPORTER ATP-BINDING PROTEIN ALBC-RELATED"/>
    <property type="match status" value="1"/>
</dbReference>
<protein>
    <submittedName>
        <fullName evidence="5">ABC-type multidrug transport system, ATPase component</fullName>
    </submittedName>
</protein>
<dbReference type="STRING" id="666685.R2APBS1_2773"/>
<keyword evidence="1" id="KW-0813">Transport</keyword>
<dbReference type="Pfam" id="PF00005">
    <property type="entry name" value="ABC_tran"/>
    <property type="match status" value="1"/>
</dbReference>
<keyword evidence="3" id="KW-0067">ATP-binding</keyword>
<dbReference type="KEGG" id="rhd:R2APBS1_2773"/>
<dbReference type="EMBL" id="CP003470">
    <property type="protein sequence ID" value="AGG89852.1"/>
    <property type="molecule type" value="Genomic_DNA"/>
</dbReference>
<evidence type="ECO:0000256" key="3">
    <source>
        <dbReference type="ARBA" id="ARBA00022840"/>
    </source>
</evidence>
<name>M4NIC6_9GAMM</name>
<dbReference type="InterPro" id="IPR017871">
    <property type="entry name" value="ABC_transporter-like_CS"/>
</dbReference>
<accession>M4NIC6</accession>
<dbReference type="PANTHER" id="PTHR42939">
    <property type="entry name" value="ABC TRANSPORTER ATP-BINDING PROTEIN ALBC-RELATED"/>
    <property type="match status" value="1"/>
</dbReference>
<evidence type="ECO:0000256" key="2">
    <source>
        <dbReference type="ARBA" id="ARBA00022741"/>
    </source>
</evidence>
<dbReference type="InterPro" id="IPR027417">
    <property type="entry name" value="P-loop_NTPase"/>
</dbReference>
<reference evidence="5 6" key="1">
    <citation type="submission" date="2012-04" db="EMBL/GenBank/DDBJ databases">
        <title>Complete genome of Rhodanobacter sp. 2APBS1.</title>
        <authorList>
            <consortium name="US DOE Joint Genome Institute"/>
            <person name="Huntemann M."/>
            <person name="Wei C.-L."/>
            <person name="Han J."/>
            <person name="Detter J.C."/>
            <person name="Han C."/>
            <person name="Tapia R."/>
            <person name="Munk A.C.C."/>
            <person name="Chen A."/>
            <person name="Krypides N."/>
            <person name="Mavromatis K."/>
            <person name="Markowitz V."/>
            <person name="Szeto E."/>
            <person name="Ivanova N."/>
            <person name="Mikhailova N."/>
            <person name="Ovchinnikova G."/>
            <person name="Pagani I."/>
            <person name="Pati A."/>
            <person name="Goodwin L."/>
            <person name="Peters L."/>
            <person name="Pitluck S."/>
            <person name="Woyke T."/>
            <person name="Prakash O."/>
            <person name="Elkins J."/>
            <person name="Brown S."/>
            <person name="Palumbo A."/>
            <person name="Hemme C."/>
            <person name="Zhou J."/>
            <person name="Watson D."/>
            <person name="Jardine P."/>
            <person name="Kostka J."/>
            <person name="Green S."/>
        </authorList>
    </citation>
    <scope>NUCLEOTIDE SEQUENCE [LARGE SCALE GENOMIC DNA]</scope>
    <source>
        <strain evidence="5 6">2APBS1</strain>
    </source>
</reference>
<dbReference type="Gene3D" id="3.40.50.300">
    <property type="entry name" value="P-loop containing nucleotide triphosphate hydrolases"/>
    <property type="match status" value="1"/>
</dbReference>